<feature type="region of interest" description="Disordered" evidence="2">
    <location>
        <begin position="120"/>
        <end position="166"/>
    </location>
</feature>
<feature type="domain" description="DUF6531" evidence="3">
    <location>
        <begin position="288"/>
        <end position="360"/>
    </location>
</feature>
<dbReference type="Pfam" id="PF25023">
    <property type="entry name" value="TEN_YD-shell"/>
    <property type="match status" value="2"/>
</dbReference>
<organism evidence="5 6">
    <name type="scientific">Curtobacterium caseinilyticum</name>
    <dbReference type="NCBI Taxonomy" id="3055137"/>
    <lineage>
        <taxon>Bacteria</taxon>
        <taxon>Bacillati</taxon>
        <taxon>Actinomycetota</taxon>
        <taxon>Actinomycetes</taxon>
        <taxon>Micrococcales</taxon>
        <taxon>Microbacteriaceae</taxon>
        <taxon>Curtobacterium</taxon>
    </lineage>
</organism>
<feature type="compositionally biased region" description="Gly residues" evidence="2">
    <location>
        <begin position="152"/>
        <end position="161"/>
    </location>
</feature>
<dbReference type="Gene3D" id="2.180.10.10">
    <property type="entry name" value="RHS repeat-associated core"/>
    <property type="match status" value="6"/>
</dbReference>
<accession>A0ABT7TQK5</accession>
<dbReference type="InterPro" id="IPR022385">
    <property type="entry name" value="Rhs_assc_core"/>
</dbReference>
<sequence>MADLHGNEPVEFDNATADALIHALNGSAESIDGQSGSRTSYVTTAAQEFRGHFSDLFASNSDKAHNDGRTIADNLRTVATWVQQMKEAAERENARRKKARDWYEEHEDRNFFEWIGDQWHGAPQPPEVHHEAAPTFRPAEGPSTARDTPAPGSGGGGGGGTSSARPADLRAFATGTRSLDQALEGKPSQLRGKLAEFAARCSWGHIDAGGLVNAFDKWLQANGQDATWADTVADAFAAAGGEGNVSTVADSALAAALAAAGVSETRQDLQFEPPTAYGAQPTTGFSMDPVNTTTGNFLEPELDLGFTGASASLEVTRMYNSLDEHVGIFGPGWSSILETRLLLDDEGATFVGADGRQIRFPRSGAGWDRGVGENRWLAAEGDLLVVRDNAGVRIDFTPSGLWTGQRGGVGSAVRVVRDADDLVVRLEHERGRWVEIDHVDGRVAVLRASDGRRVEYGYDDRGRLVSVTDPVGTRSYGWNDDDLIVTVTSAAGVIEVDNTYDEQRRVVEQVSPHGRAVRFAYLPGRVTVVSDHDGSRANSYIADAKGRLVGVIDSDDRRQSMSYDRYGNLVSATERDGSVTVHAYDSRGRKTRTVTPSGGDITYGYDDQDRVTTVVTEAGAVVSYEYHGDDRDPSVIVDPVGGRTELTWTNGVLTHVVDPTGVVLDLEHDDFGELVATTNAVGNTARIERDAAGRPIAAVSPSGARTEYRWDAAGLLVERRDADGAVWRYEHTAGGRVAAVIDPLGARTTFEYAANGELATTVDPLGRRVTRTFDDQGNVAALALPGDAVWTFAHDGLSRLQAVTDPTGATWRREYDVNGGLAATVDPTGVRQEVARDVATGVATLRDAFSATTFRFDEFGRPVEQTSDETGSELVTYDAAGRPVELVDGEGGLTRIERDLSGRVTAIVSPSGARSTYEYDACGRPSAAVDASGARTTLTYDADSRVVARTLPTGEVEETTYDAVGRVVAQTTAGSGTSWYRYDRAGRLVSSHDARFGRRRFRYDAAGQLVEAVDGLGGTTRFAYDERGRLIEVTDPAGGVTRRRYDGADRVVAVVDPLGRETTARYDAAGRQVEQIDPEGRSTSWTFDAAGRSTKVLVDGQLVSETRRDAVDRTVVVTDHTRGAGRAVDHELEYDRRGLLVRRSRGGRSVRWEYDADGNRTARIDPTGARVEWRRDAVGRAVAVERQGLAAATFAYDPAARIVQAATGDVVQSWSYERGALVAHTSTTPEGAMVTRIDRDDQGRIVAIDGPDGRVEYAYDDAGQLVRAGDSLWAYGDGGRLLREVVDGAETTFEYDAAGQLVASVRGEERTEYRYDGLGRRIRRTLADGSTTEYAWSDLGSLTGVVSRDRSYGETGRVEMWTDVLGEFAEVGGAEVWWDSAASLPALVSIGGESVLDLPGGAVAVGDAWSTAGWRSARSTDSSDPWAVLASVEGPALPSGVTLTADGGLSVAGLEWLGARVYDPAARGFLSTDPLAPVLGAAWSANPYSYAGNDPMHAIDPLGLRPATDQDLAAYRDANQGAFGAVKSWWGDNWEYVVAGVAIVGGLALMATGVGGPAGVAVMALAGGLMSGGISAASQKATKGSVDWREVGVQAAVGTLTGGAGAATGGVIAAKMGTNLAARALRGAAEGAVEGGVNGAAAYSMSPGPHTVAGLAESIGSQATVGALTGGTTAYRPKWLDKETAATFSHGIYRSGYSHGDTLLSRAGADGPRKDFGGFWSRDAPTSVAQVREDKAILPVWRDADGNVTGTSPLSHGYTASFRSGTPMYKGKVAPQTGDDGHVYAGGTPQVHIPESYKHGSIVDKWEIF</sequence>
<dbReference type="RefSeq" id="WP_289473615.1">
    <property type="nucleotide sequence ID" value="NZ_JAUCMN010000005.1"/>
</dbReference>
<evidence type="ECO:0000256" key="2">
    <source>
        <dbReference type="SAM" id="MobiDB-lite"/>
    </source>
</evidence>
<dbReference type="EMBL" id="JAUCMN010000005">
    <property type="protein sequence ID" value="MDM7891873.1"/>
    <property type="molecule type" value="Genomic_DNA"/>
</dbReference>
<dbReference type="SUPFAM" id="SSF69304">
    <property type="entry name" value="Tricorn protease N-terminal domain"/>
    <property type="match status" value="1"/>
</dbReference>
<dbReference type="NCBIfam" id="TIGR01643">
    <property type="entry name" value="YD_repeat_2x"/>
    <property type="match status" value="14"/>
</dbReference>
<name>A0ABT7TQK5_9MICO</name>
<comment type="caution">
    <text evidence="5">The sequence shown here is derived from an EMBL/GenBank/DDBJ whole genome shotgun (WGS) entry which is preliminary data.</text>
</comment>
<feature type="domain" description="Teneurin-like YD-shell" evidence="4">
    <location>
        <begin position="1191"/>
        <end position="1337"/>
    </location>
</feature>
<dbReference type="InterPro" id="IPR006530">
    <property type="entry name" value="YD"/>
</dbReference>
<evidence type="ECO:0000313" key="5">
    <source>
        <dbReference type="EMBL" id="MDM7891873.1"/>
    </source>
</evidence>
<gene>
    <name evidence="5" type="ORF">QUG93_09265</name>
</gene>
<proteinExistence type="predicted"/>
<dbReference type="InterPro" id="IPR045351">
    <property type="entry name" value="DUF6531"/>
</dbReference>
<reference evidence="5 6" key="1">
    <citation type="submission" date="2023-06" db="EMBL/GenBank/DDBJ databases">
        <authorList>
            <person name="Feng G."/>
            <person name="Li J."/>
            <person name="Zhu H."/>
        </authorList>
    </citation>
    <scope>NUCLEOTIDE SEQUENCE [LARGE SCALE GENOMIC DNA]</scope>
    <source>
        <strain evidence="5 6">RHCKG28</strain>
    </source>
</reference>
<dbReference type="Pfam" id="PF05593">
    <property type="entry name" value="RHS_repeat"/>
    <property type="match status" value="6"/>
</dbReference>
<dbReference type="PANTHER" id="PTHR32305">
    <property type="match status" value="1"/>
</dbReference>
<evidence type="ECO:0000259" key="3">
    <source>
        <dbReference type="Pfam" id="PF20148"/>
    </source>
</evidence>
<dbReference type="PANTHER" id="PTHR32305:SF15">
    <property type="entry name" value="PROTEIN RHSA-RELATED"/>
    <property type="match status" value="1"/>
</dbReference>
<dbReference type="NCBIfam" id="TIGR03696">
    <property type="entry name" value="Rhs_assc_core"/>
    <property type="match status" value="1"/>
</dbReference>
<protein>
    <submittedName>
        <fullName evidence="5">DUF6531 domain-containing protein</fullName>
    </submittedName>
</protein>
<feature type="domain" description="Teneurin-like YD-shell" evidence="4">
    <location>
        <begin position="553"/>
        <end position="718"/>
    </location>
</feature>
<evidence type="ECO:0000256" key="1">
    <source>
        <dbReference type="ARBA" id="ARBA00022737"/>
    </source>
</evidence>
<dbReference type="Proteomes" id="UP001236404">
    <property type="component" value="Unassembled WGS sequence"/>
</dbReference>
<evidence type="ECO:0000313" key="6">
    <source>
        <dbReference type="Proteomes" id="UP001236404"/>
    </source>
</evidence>
<dbReference type="Pfam" id="PF20148">
    <property type="entry name" value="DUF6531"/>
    <property type="match status" value="1"/>
</dbReference>
<dbReference type="InterPro" id="IPR031325">
    <property type="entry name" value="RHS_repeat"/>
</dbReference>
<dbReference type="InterPro" id="IPR056823">
    <property type="entry name" value="TEN-like_YD-shell"/>
</dbReference>
<keyword evidence="6" id="KW-1185">Reference proteome</keyword>
<dbReference type="InterPro" id="IPR050708">
    <property type="entry name" value="T6SS_VgrG/RHS"/>
</dbReference>
<evidence type="ECO:0000259" key="4">
    <source>
        <dbReference type="Pfam" id="PF25023"/>
    </source>
</evidence>
<keyword evidence="1" id="KW-0677">Repeat</keyword>